<evidence type="ECO:0000313" key="2">
    <source>
        <dbReference type="Proteomes" id="UP000053750"/>
    </source>
</evidence>
<dbReference type="AlphaFoldDB" id="A0A9W5S0X2"/>
<dbReference type="Proteomes" id="UP000053750">
    <property type="component" value="Unassembled WGS sequence"/>
</dbReference>
<dbReference type="RefSeq" id="WP_051587759.1">
    <property type="nucleotide sequence ID" value="NZ_KK082157.1"/>
</dbReference>
<organism evidence="1 2">
    <name type="scientific">Paenibacillus darwinianus</name>
    <dbReference type="NCBI Taxonomy" id="1380763"/>
    <lineage>
        <taxon>Bacteria</taxon>
        <taxon>Bacillati</taxon>
        <taxon>Bacillota</taxon>
        <taxon>Bacilli</taxon>
        <taxon>Bacillales</taxon>
        <taxon>Paenibacillaceae</taxon>
        <taxon>Paenibacillus</taxon>
    </lineage>
</organism>
<accession>A0A9W5S0X2</accession>
<dbReference type="InterPro" id="IPR045956">
    <property type="entry name" value="DUF6376"/>
</dbReference>
<proteinExistence type="predicted"/>
<keyword evidence="2" id="KW-1185">Reference proteome</keyword>
<dbReference type="EMBL" id="JFHU01000163">
    <property type="protein sequence ID" value="EXX87229.1"/>
    <property type="molecule type" value="Genomic_DNA"/>
</dbReference>
<evidence type="ECO:0000313" key="1">
    <source>
        <dbReference type="EMBL" id="EXX87229.1"/>
    </source>
</evidence>
<dbReference type="PROSITE" id="PS51257">
    <property type="entry name" value="PROKAR_LIPOPROTEIN"/>
    <property type="match status" value="1"/>
</dbReference>
<protein>
    <submittedName>
        <fullName evidence="1">Lipoprotein</fullName>
    </submittedName>
</protein>
<sequence length="154" mass="16706">MKIRMRVMAAVVLVALLSGCSLLEGVKQIDRTLDYTNEAASYVADAAAWAESIPAMAASAATDPAARDALIRELEGIQSRISQFNGLNAPQAAQKIHEQIVGYNETLQQDIGVYLEKLNGDIQNFDQAYLDSGIDRTLEQLARLIGAVRNLGNE</sequence>
<dbReference type="Pfam" id="PF19903">
    <property type="entry name" value="DUF6376"/>
    <property type="match status" value="1"/>
</dbReference>
<reference evidence="1 2" key="1">
    <citation type="submission" date="2014-02" db="EMBL/GenBank/DDBJ databases">
        <title>Genome sequence of Paenibacillus darwinianus reveals adaptive mechanisms for survival in Antarctic soils.</title>
        <authorList>
            <person name="Dsouza M."/>
            <person name="Taylor M.W."/>
            <person name="Turner S.J."/>
            <person name="Aislabie J."/>
        </authorList>
    </citation>
    <scope>NUCLEOTIDE SEQUENCE [LARGE SCALE GENOMIC DNA]</scope>
    <source>
        <strain evidence="1 2">CE1</strain>
    </source>
</reference>
<gene>
    <name evidence="1" type="ORF">BG53_04590</name>
</gene>
<comment type="caution">
    <text evidence="1">The sequence shown here is derived from an EMBL/GenBank/DDBJ whole genome shotgun (WGS) entry which is preliminary data.</text>
</comment>
<name>A0A9W5S0X2_9BACL</name>
<dbReference type="OrthoDB" id="2607309at2"/>
<keyword evidence="1" id="KW-0449">Lipoprotein</keyword>